<dbReference type="AlphaFoldDB" id="A0AAW1RW37"/>
<proteinExistence type="predicted"/>
<reference evidence="2 3" key="1">
    <citation type="journal article" date="2024" name="Nat. Commun.">
        <title>Phylogenomics reveals the evolutionary origins of lichenization in chlorophyte algae.</title>
        <authorList>
            <person name="Puginier C."/>
            <person name="Libourel C."/>
            <person name="Otte J."/>
            <person name="Skaloud P."/>
            <person name="Haon M."/>
            <person name="Grisel S."/>
            <person name="Petersen M."/>
            <person name="Berrin J.G."/>
            <person name="Delaux P.M."/>
            <person name="Dal Grande F."/>
            <person name="Keller J."/>
        </authorList>
    </citation>
    <scope>NUCLEOTIDE SEQUENCE [LARGE SCALE GENOMIC DNA]</scope>
    <source>
        <strain evidence="2 3">SAG 2145</strain>
    </source>
</reference>
<feature type="region of interest" description="Disordered" evidence="1">
    <location>
        <begin position="1"/>
        <end position="33"/>
    </location>
</feature>
<protein>
    <submittedName>
        <fullName evidence="2">Uncharacterized protein</fullName>
    </submittedName>
</protein>
<dbReference type="EMBL" id="JALJOS010000006">
    <property type="protein sequence ID" value="KAK9838028.1"/>
    <property type="molecule type" value="Genomic_DNA"/>
</dbReference>
<evidence type="ECO:0000313" key="2">
    <source>
        <dbReference type="EMBL" id="KAK9838028.1"/>
    </source>
</evidence>
<evidence type="ECO:0000256" key="1">
    <source>
        <dbReference type="SAM" id="MobiDB-lite"/>
    </source>
</evidence>
<evidence type="ECO:0000313" key="3">
    <source>
        <dbReference type="Proteomes" id="UP001438707"/>
    </source>
</evidence>
<name>A0AAW1RW37_9CHLO</name>
<feature type="compositionally biased region" description="Polar residues" evidence="1">
    <location>
        <begin position="1"/>
        <end position="18"/>
    </location>
</feature>
<sequence length="121" mass="13914">MNSGPARTTRTTWSTNQSARRKEPFRPLPENYIPDSALEATGVKPEPFRRWLKTAKAQENEPPLLLARFVNDMMMATVIEQDELGRPLDIPRIDFSKLGLQPAKAQALEERYNRVYVNINM</sequence>
<comment type="caution">
    <text evidence="2">The sequence shown here is derived from an EMBL/GenBank/DDBJ whole genome shotgun (WGS) entry which is preliminary data.</text>
</comment>
<accession>A0AAW1RW37</accession>
<keyword evidence="3" id="KW-1185">Reference proteome</keyword>
<organism evidence="2 3">
    <name type="scientific">Apatococcus lobatus</name>
    <dbReference type="NCBI Taxonomy" id="904363"/>
    <lineage>
        <taxon>Eukaryota</taxon>
        <taxon>Viridiplantae</taxon>
        <taxon>Chlorophyta</taxon>
        <taxon>core chlorophytes</taxon>
        <taxon>Trebouxiophyceae</taxon>
        <taxon>Chlorellales</taxon>
        <taxon>Chlorellaceae</taxon>
        <taxon>Apatococcus</taxon>
    </lineage>
</organism>
<dbReference type="Proteomes" id="UP001438707">
    <property type="component" value="Unassembled WGS sequence"/>
</dbReference>
<gene>
    <name evidence="2" type="ORF">WJX74_010005</name>
</gene>